<dbReference type="AlphaFoldDB" id="A0A8J8NS74"/>
<evidence type="ECO:0000313" key="2">
    <source>
        <dbReference type="Proteomes" id="UP000785679"/>
    </source>
</evidence>
<dbReference type="Proteomes" id="UP000785679">
    <property type="component" value="Unassembled WGS sequence"/>
</dbReference>
<name>A0A8J8NS74_HALGN</name>
<dbReference type="EMBL" id="RRYP01007371">
    <property type="protein sequence ID" value="TNV80543.1"/>
    <property type="molecule type" value="Genomic_DNA"/>
</dbReference>
<accession>A0A8J8NS74</accession>
<proteinExistence type="predicted"/>
<comment type="caution">
    <text evidence="1">The sequence shown here is derived from an EMBL/GenBank/DDBJ whole genome shotgun (WGS) entry which is preliminary data.</text>
</comment>
<sequence length="68" mass="8075">MILLETILYYYIQGLHLLWMVQRPFSRRTITYCSPSSYGLFEEAVTVSISRTEDGFFMLFQVKWSTPL</sequence>
<gene>
    <name evidence="1" type="ORF">FGO68_gene13676</name>
</gene>
<evidence type="ECO:0000313" key="1">
    <source>
        <dbReference type="EMBL" id="TNV80543.1"/>
    </source>
</evidence>
<protein>
    <submittedName>
        <fullName evidence="1">Uncharacterized protein</fullName>
    </submittedName>
</protein>
<reference evidence="1" key="1">
    <citation type="submission" date="2019-06" db="EMBL/GenBank/DDBJ databases">
        <authorList>
            <person name="Zheng W."/>
        </authorList>
    </citation>
    <scope>NUCLEOTIDE SEQUENCE</scope>
    <source>
        <strain evidence="1">QDHG01</strain>
    </source>
</reference>
<keyword evidence="2" id="KW-1185">Reference proteome</keyword>
<organism evidence="1 2">
    <name type="scientific">Halteria grandinella</name>
    <dbReference type="NCBI Taxonomy" id="5974"/>
    <lineage>
        <taxon>Eukaryota</taxon>
        <taxon>Sar</taxon>
        <taxon>Alveolata</taxon>
        <taxon>Ciliophora</taxon>
        <taxon>Intramacronucleata</taxon>
        <taxon>Spirotrichea</taxon>
        <taxon>Stichotrichia</taxon>
        <taxon>Sporadotrichida</taxon>
        <taxon>Halteriidae</taxon>
        <taxon>Halteria</taxon>
    </lineage>
</organism>